<dbReference type="OrthoDB" id="1658288at2759"/>
<sequence>MSVEECIDEYRKLSPKIFVKKHHRVDGHGHMRGRYDSAAFEQGIKEMLEKLGLHQDTLLEEDVSDIPQRDFSIASKTVGDGGTGANNLVDQLWTEASDVSGGDEQPGWKLEDRLQCLVSICTGKLLLERFGTSVMKGEVLDALLPIATDTENKANEFERVHHDLFGAAPRSASM</sequence>
<keyword evidence="2" id="KW-1185">Reference proteome</keyword>
<organism evidence="1 2">
    <name type="scientific">Botryosphaeria dothidea</name>
    <dbReference type="NCBI Taxonomy" id="55169"/>
    <lineage>
        <taxon>Eukaryota</taxon>
        <taxon>Fungi</taxon>
        <taxon>Dikarya</taxon>
        <taxon>Ascomycota</taxon>
        <taxon>Pezizomycotina</taxon>
        <taxon>Dothideomycetes</taxon>
        <taxon>Dothideomycetes incertae sedis</taxon>
        <taxon>Botryosphaeriales</taxon>
        <taxon>Botryosphaeriaceae</taxon>
        <taxon>Botryosphaeria</taxon>
    </lineage>
</organism>
<evidence type="ECO:0000313" key="1">
    <source>
        <dbReference type="EMBL" id="KAF4304303.1"/>
    </source>
</evidence>
<comment type="caution">
    <text evidence="1">The sequence shown here is derived from an EMBL/GenBank/DDBJ whole genome shotgun (WGS) entry which is preliminary data.</text>
</comment>
<evidence type="ECO:0000313" key="2">
    <source>
        <dbReference type="Proteomes" id="UP000572817"/>
    </source>
</evidence>
<dbReference type="Gene3D" id="3.40.1090.10">
    <property type="entry name" value="Cytosolic phospholipase A2 catalytic domain"/>
    <property type="match status" value="1"/>
</dbReference>
<proteinExistence type="predicted"/>
<name>A0A8H4N235_9PEZI</name>
<dbReference type="Proteomes" id="UP000572817">
    <property type="component" value="Unassembled WGS sequence"/>
</dbReference>
<gene>
    <name evidence="1" type="ORF">GTA08_BOTSDO07363</name>
</gene>
<protein>
    <submittedName>
        <fullName evidence="1">Uncharacterized protein</fullName>
    </submittedName>
</protein>
<dbReference type="EMBL" id="WWBZ02000051">
    <property type="protein sequence ID" value="KAF4304303.1"/>
    <property type="molecule type" value="Genomic_DNA"/>
</dbReference>
<accession>A0A8H4N235</accession>
<reference evidence="1" key="1">
    <citation type="submission" date="2020-04" db="EMBL/GenBank/DDBJ databases">
        <title>Genome Assembly and Annotation of Botryosphaeria dothidea sdau 11-99, a Latent Pathogen of Apple Fruit Ring Rot in China.</title>
        <authorList>
            <person name="Yu C."/>
            <person name="Diao Y."/>
            <person name="Lu Q."/>
            <person name="Zhao J."/>
            <person name="Cui S."/>
            <person name="Peng C."/>
            <person name="He B."/>
            <person name="Liu H."/>
        </authorList>
    </citation>
    <scope>NUCLEOTIDE SEQUENCE [LARGE SCALE GENOMIC DNA]</scope>
    <source>
        <strain evidence="1">Sdau11-99</strain>
    </source>
</reference>
<dbReference type="AlphaFoldDB" id="A0A8H4N235"/>